<protein>
    <submittedName>
        <fullName evidence="7">Homeodomain-like superfamily protein</fullName>
    </submittedName>
</protein>
<keyword evidence="5" id="KW-0539">Nucleus</keyword>
<dbReference type="InterPro" id="IPR044822">
    <property type="entry name" value="Myb_DNA-bind_4"/>
</dbReference>
<name>A0A7J0HDX3_9ERIC</name>
<evidence type="ECO:0000256" key="4">
    <source>
        <dbReference type="ARBA" id="ARBA00023163"/>
    </source>
</evidence>
<keyword evidence="8" id="KW-1185">Reference proteome</keyword>
<feature type="domain" description="Myb/SANT-like DNA-binding" evidence="6">
    <location>
        <begin position="24"/>
        <end position="89"/>
    </location>
</feature>
<organism evidence="7 8">
    <name type="scientific">Actinidia rufa</name>
    <dbReference type="NCBI Taxonomy" id="165716"/>
    <lineage>
        <taxon>Eukaryota</taxon>
        <taxon>Viridiplantae</taxon>
        <taxon>Streptophyta</taxon>
        <taxon>Embryophyta</taxon>
        <taxon>Tracheophyta</taxon>
        <taxon>Spermatophyta</taxon>
        <taxon>Magnoliopsida</taxon>
        <taxon>eudicotyledons</taxon>
        <taxon>Gunneridae</taxon>
        <taxon>Pentapetalae</taxon>
        <taxon>asterids</taxon>
        <taxon>Ericales</taxon>
        <taxon>Actinidiaceae</taxon>
        <taxon>Actinidia</taxon>
    </lineage>
</organism>
<proteinExistence type="predicted"/>
<keyword evidence="3 7" id="KW-0238">DNA-binding</keyword>
<dbReference type="Pfam" id="PF13837">
    <property type="entry name" value="Myb_DNA-bind_4"/>
    <property type="match status" value="1"/>
</dbReference>
<dbReference type="PANTHER" id="PTHR21654:SF84">
    <property type="entry name" value="SI:DKEY-66I24.7"/>
    <property type="match status" value="1"/>
</dbReference>
<reference evidence="7 8" key="1">
    <citation type="submission" date="2019-07" db="EMBL/GenBank/DDBJ databases">
        <title>De Novo Assembly of kiwifruit Actinidia rufa.</title>
        <authorList>
            <person name="Sugita-Konishi S."/>
            <person name="Sato K."/>
            <person name="Mori E."/>
            <person name="Abe Y."/>
            <person name="Kisaki G."/>
            <person name="Hamano K."/>
            <person name="Suezawa K."/>
            <person name="Otani M."/>
            <person name="Fukuda T."/>
            <person name="Manabe T."/>
            <person name="Gomi K."/>
            <person name="Tabuchi M."/>
            <person name="Akimitsu K."/>
            <person name="Kataoka I."/>
        </authorList>
    </citation>
    <scope>NUCLEOTIDE SEQUENCE [LARGE SCALE GENOMIC DNA]</scope>
    <source>
        <strain evidence="8">cv. Fuchu</strain>
    </source>
</reference>
<dbReference type="OrthoDB" id="691673at2759"/>
<evidence type="ECO:0000256" key="2">
    <source>
        <dbReference type="ARBA" id="ARBA00023015"/>
    </source>
</evidence>
<dbReference type="AlphaFoldDB" id="A0A7J0HDX3"/>
<comment type="subcellular location">
    <subcellularLocation>
        <location evidence="1">Nucleus</location>
    </subcellularLocation>
</comment>
<comment type="caution">
    <text evidence="7">The sequence shown here is derived from an EMBL/GenBank/DDBJ whole genome shotgun (WGS) entry which is preliminary data.</text>
</comment>
<evidence type="ECO:0000256" key="3">
    <source>
        <dbReference type="ARBA" id="ARBA00023125"/>
    </source>
</evidence>
<dbReference type="EMBL" id="BJWL01000029">
    <property type="protein sequence ID" value="GFZ21171.1"/>
    <property type="molecule type" value="Genomic_DNA"/>
</dbReference>
<dbReference type="Proteomes" id="UP000585474">
    <property type="component" value="Unassembled WGS sequence"/>
</dbReference>
<evidence type="ECO:0000256" key="5">
    <source>
        <dbReference type="ARBA" id="ARBA00023242"/>
    </source>
</evidence>
<evidence type="ECO:0000313" key="7">
    <source>
        <dbReference type="EMBL" id="GFZ21171.1"/>
    </source>
</evidence>
<evidence type="ECO:0000313" key="8">
    <source>
        <dbReference type="Proteomes" id="UP000585474"/>
    </source>
</evidence>
<keyword evidence="2" id="KW-0805">Transcription regulation</keyword>
<sequence length="144" mass="16912">MYLPEQPHTIDFYKVEEQEDDADETDALLNTSKSNKHLWDQIWARMRGRGFDRSPTMCTDKWRNLLKEFEKAKQSDRSGSGKMWCYKEIEAFFLEREAPVWGITRAMWLLRSIRICSSPLKDINNCLAGFVYVGINDANITFAY</sequence>
<dbReference type="PANTHER" id="PTHR21654">
    <property type="entry name" value="FI21293P1"/>
    <property type="match status" value="1"/>
</dbReference>
<dbReference type="GO" id="GO:0003677">
    <property type="term" value="F:DNA binding"/>
    <property type="evidence" value="ECO:0007669"/>
    <property type="project" value="UniProtKB-KW"/>
</dbReference>
<accession>A0A7J0HDX3</accession>
<keyword evidence="7" id="KW-0371">Homeobox</keyword>
<keyword evidence="4" id="KW-0804">Transcription</keyword>
<evidence type="ECO:0000259" key="6">
    <source>
        <dbReference type="Pfam" id="PF13837"/>
    </source>
</evidence>
<evidence type="ECO:0000256" key="1">
    <source>
        <dbReference type="ARBA" id="ARBA00004123"/>
    </source>
</evidence>
<gene>
    <name evidence="7" type="ORF">Acr_29g0003330</name>
</gene>
<dbReference type="GO" id="GO:0006355">
    <property type="term" value="P:regulation of DNA-templated transcription"/>
    <property type="evidence" value="ECO:0007669"/>
    <property type="project" value="UniProtKB-ARBA"/>
</dbReference>
<dbReference type="Gene3D" id="1.10.10.60">
    <property type="entry name" value="Homeodomain-like"/>
    <property type="match status" value="1"/>
</dbReference>
<dbReference type="GO" id="GO:0005634">
    <property type="term" value="C:nucleus"/>
    <property type="evidence" value="ECO:0007669"/>
    <property type="project" value="UniProtKB-SubCell"/>
</dbReference>